<dbReference type="Pfam" id="PF01636">
    <property type="entry name" value="APH"/>
    <property type="match status" value="1"/>
</dbReference>
<dbReference type="InterPro" id="IPR002575">
    <property type="entry name" value="Aminoglycoside_PTrfase"/>
</dbReference>
<name>A0A1H1W5G0_9ACTN</name>
<dbReference type="PANTHER" id="PTHR21310">
    <property type="entry name" value="AMINOGLYCOSIDE PHOSPHOTRANSFERASE-RELATED-RELATED"/>
    <property type="match status" value="1"/>
</dbReference>
<evidence type="ECO:0000259" key="1">
    <source>
        <dbReference type="Pfam" id="PF01636"/>
    </source>
</evidence>
<dbReference type="Proteomes" id="UP000199103">
    <property type="component" value="Chromosome I"/>
</dbReference>
<protein>
    <submittedName>
        <fullName evidence="2">Phosphotransferase enzyme family protein</fullName>
    </submittedName>
</protein>
<keyword evidence="2" id="KW-0808">Transferase</keyword>
<gene>
    <name evidence="2" type="ORF">SAMN04489812_3502</name>
</gene>
<dbReference type="STRING" id="630515.SAMN04489812_3502"/>
<evidence type="ECO:0000313" key="2">
    <source>
        <dbReference type="EMBL" id="SDS92387.1"/>
    </source>
</evidence>
<dbReference type="GO" id="GO:0016740">
    <property type="term" value="F:transferase activity"/>
    <property type="evidence" value="ECO:0007669"/>
    <property type="project" value="UniProtKB-KW"/>
</dbReference>
<accession>A0A1H1W5G0</accession>
<dbReference type="EMBL" id="LT629772">
    <property type="protein sequence ID" value="SDS92387.1"/>
    <property type="molecule type" value="Genomic_DNA"/>
</dbReference>
<dbReference type="SUPFAM" id="SSF56112">
    <property type="entry name" value="Protein kinase-like (PK-like)"/>
    <property type="match status" value="1"/>
</dbReference>
<sequence>MPEPAQLSIDAVGNALTALLDRHVTDVKPLGAGAWSRAYAFDDPLGTGETGQLVARFGRHLYDFEADRDAMAFASPDLPVPKTILIAPTDPFGIDGYVSVTERASGDFPDQRDGDGWRALVPAWSSMLRTLWRQQPQTWPDHLRQRFGAATSWSDRLLSVADEPADADERNRGWKAALQAAPGGDAAFVEGFAVLREVVDAPAIADLSSTMLHSDLINRNVLVDGDRITAVFDWGCGIVGDPLYDLAWLDFWSPWHPGLKALDVRQAFAPLIDELGRPDEEIDLRWRAGCLHIGLGHLAYNANIGDHDNLAGTTRRLAEYL</sequence>
<dbReference type="RefSeq" id="WP_091526783.1">
    <property type="nucleotide sequence ID" value="NZ_LT629772.1"/>
</dbReference>
<dbReference type="InterPro" id="IPR051678">
    <property type="entry name" value="AGP_Transferase"/>
</dbReference>
<reference evidence="2 3" key="1">
    <citation type="submission" date="2016-10" db="EMBL/GenBank/DDBJ databases">
        <authorList>
            <person name="de Groot N.N."/>
        </authorList>
    </citation>
    <scope>NUCLEOTIDE SEQUENCE [LARGE SCALE GENOMIC DNA]</scope>
    <source>
        <strain evidence="2 3">DSM 21800</strain>
    </source>
</reference>
<feature type="domain" description="Aminoglycoside phosphotransferase" evidence="1">
    <location>
        <begin position="27"/>
        <end position="257"/>
    </location>
</feature>
<evidence type="ECO:0000313" key="3">
    <source>
        <dbReference type="Proteomes" id="UP000199103"/>
    </source>
</evidence>
<dbReference type="InterPro" id="IPR011009">
    <property type="entry name" value="Kinase-like_dom_sf"/>
</dbReference>
<dbReference type="OrthoDB" id="3806873at2"/>
<proteinExistence type="predicted"/>
<organism evidence="2 3">
    <name type="scientific">Microlunatus soli</name>
    <dbReference type="NCBI Taxonomy" id="630515"/>
    <lineage>
        <taxon>Bacteria</taxon>
        <taxon>Bacillati</taxon>
        <taxon>Actinomycetota</taxon>
        <taxon>Actinomycetes</taxon>
        <taxon>Propionibacteriales</taxon>
        <taxon>Propionibacteriaceae</taxon>
        <taxon>Microlunatus</taxon>
    </lineage>
</organism>
<dbReference type="Gene3D" id="3.30.200.150">
    <property type="match status" value="1"/>
</dbReference>
<dbReference type="AlphaFoldDB" id="A0A1H1W5G0"/>
<keyword evidence="3" id="KW-1185">Reference proteome</keyword>
<dbReference type="Gene3D" id="3.90.1200.10">
    <property type="match status" value="1"/>
</dbReference>